<sequence>MKIAVERKKIGIIGGSFDPIHNGHLKTAEVVYEKLGLEKIIFVPAYVAPHKIGMEFAKADDRYAMTELAVQKNTHFSVSDIEFSRGGISYTYDTIQALHKKFGADFELYFVIGADSVAELDTWHKVREIMEICTFVAATRPGVASTVEKVIKYFGELGANKIKWLDTPEMDISSTDIRQRIQRGASIEELVPAEVAEYIYQKGLYRL</sequence>
<evidence type="ECO:0000256" key="9">
    <source>
        <dbReference type="ARBA" id="ARBA00048721"/>
    </source>
</evidence>
<dbReference type="InterPro" id="IPR014729">
    <property type="entry name" value="Rossmann-like_a/b/a_fold"/>
</dbReference>
<evidence type="ECO:0000259" key="11">
    <source>
        <dbReference type="Pfam" id="PF01467"/>
    </source>
</evidence>
<keyword evidence="8 10" id="KW-0520">NAD</keyword>
<dbReference type="GO" id="GO:0004515">
    <property type="term" value="F:nicotinate-nucleotide adenylyltransferase activity"/>
    <property type="evidence" value="ECO:0007669"/>
    <property type="project" value="UniProtKB-UniRule"/>
</dbReference>
<dbReference type="NCBIfam" id="NF000840">
    <property type="entry name" value="PRK00071.1-3"/>
    <property type="match status" value="1"/>
</dbReference>
<dbReference type="PANTHER" id="PTHR39321">
    <property type="entry name" value="NICOTINATE-NUCLEOTIDE ADENYLYLTRANSFERASE-RELATED"/>
    <property type="match status" value="1"/>
</dbReference>
<dbReference type="Pfam" id="PF01467">
    <property type="entry name" value="CTP_transf_like"/>
    <property type="match status" value="1"/>
</dbReference>
<gene>
    <name evidence="10" type="primary">nadD</name>
    <name evidence="12" type="ORF">IAB06_07130</name>
</gene>
<dbReference type="InterPro" id="IPR005248">
    <property type="entry name" value="NadD/NMNAT"/>
</dbReference>
<evidence type="ECO:0000256" key="2">
    <source>
        <dbReference type="ARBA" id="ARBA00005019"/>
    </source>
</evidence>
<comment type="function">
    <text evidence="1 10">Catalyzes the reversible adenylation of nicotinate mononucleotide (NaMN) to nicotinic acid adenine dinucleotide (NaAD).</text>
</comment>
<keyword evidence="3 10" id="KW-0662">Pyridine nucleotide biosynthesis</keyword>
<organism evidence="12 13">
    <name type="scientific">Candidatus Avacidaminococcus intestinavium</name>
    <dbReference type="NCBI Taxonomy" id="2840684"/>
    <lineage>
        <taxon>Bacteria</taxon>
        <taxon>Bacillati</taxon>
        <taxon>Bacillota</taxon>
        <taxon>Negativicutes</taxon>
        <taxon>Acidaminococcales</taxon>
        <taxon>Acidaminococcaceae</taxon>
        <taxon>Acidaminococcaceae incertae sedis</taxon>
        <taxon>Candidatus Avacidaminococcus</taxon>
    </lineage>
</organism>
<dbReference type="EMBL" id="DVNI01000122">
    <property type="protein sequence ID" value="HIU64787.1"/>
    <property type="molecule type" value="Genomic_DNA"/>
</dbReference>
<comment type="similarity">
    <text evidence="10">Belongs to the NadD family.</text>
</comment>
<dbReference type="GO" id="GO:0005524">
    <property type="term" value="F:ATP binding"/>
    <property type="evidence" value="ECO:0007669"/>
    <property type="project" value="UniProtKB-KW"/>
</dbReference>
<evidence type="ECO:0000256" key="7">
    <source>
        <dbReference type="ARBA" id="ARBA00022840"/>
    </source>
</evidence>
<evidence type="ECO:0000256" key="8">
    <source>
        <dbReference type="ARBA" id="ARBA00023027"/>
    </source>
</evidence>
<dbReference type="GO" id="GO:0009435">
    <property type="term" value="P:NAD+ biosynthetic process"/>
    <property type="evidence" value="ECO:0007669"/>
    <property type="project" value="UniProtKB-UniRule"/>
</dbReference>
<dbReference type="Gene3D" id="3.40.50.620">
    <property type="entry name" value="HUPs"/>
    <property type="match status" value="1"/>
</dbReference>
<dbReference type="NCBIfam" id="TIGR00125">
    <property type="entry name" value="cyt_tran_rel"/>
    <property type="match status" value="1"/>
</dbReference>
<evidence type="ECO:0000256" key="6">
    <source>
        <dbReference type="ARBA" id="ARBA00022741"/>
    </source>
</evidence>
<dbReference type="Proteomes" id="UP000824099">
    <property type="component" value="Unassembled WGS sequence"/>
</dbReference>
<dbReference type="EC" id="2.7.7.18" evidence="10"/>
<comment type="catalytic activity">
    <reaction evidence="9 10">
        <text>nicotinate beta-D-ribonucleotide + ATP + H(+) = deamido-NAD(+) + diphosphate</text>
        <dbReference type="Rhea" id="RHEA:22860"/>
        <dbReference type="ChEBI" id="CHEBI:15378"/>
        <dbReference type="ChEBI" id="CHEBI:30616"/>
        <dbReference type="ChEBI" id="CHEBI:33019"/>
        <dbReference type="ChEBI" id="CHEBI:57502"/>
        <dbReference type="ChEBI" id="CHEBI:58437"/>
        <dbReference type="EC" id="2.7.7.18"/>
    </reaction>
</comment>
<keyword evidence="6 10" id="KW-0547">Nucleotide-binding</keyword>
<evidence type="ECO:0000256" key="5">
    <source>
        <dbReference type="ARBA" id="ARBA00022695"/>
    </source>
</evidence>
<evidence type="ECO:0000256" key="3">
    <source>
        <dbReference type="ARBA" id="ARBA00022642"/>
    </source>
</evidence>
<reference evidence="12" key="2">
    <citation type="journal article" date="2021" name="PeerJ">
        <title>Extensive microbial diversity within the chicken gut microbiome revealed by metagenomics and culture.</title>
        <authorList>
            <person name="Gilroy R."/>
            <person name="Ravi A."/>
            <person name="Getino M."/>
            <person name="Pursley I."/>
            <person name="Horton D.L."/>
            <person name="Alikhan N.F."/>
            <person name="Baker D."/>
            <person name="Gharbi K."/>
            <person name="Hall N."/>
            <person name="Watson M."/>
            <person name="Adriaenssens E.M."/>
            <person name="Foster-Nyarko E."/>
            <person name="Jarju S."/>
            <person name="Secka A."/>
            <person name="Antonio M."/>
            <person name="Oren A."/>
            <person name="Chaudhuri R.R."/>
            <person name="La Ragione R."/>
            <person name="Hildebrand F."/>
            <person name="Pallen M.J."/>
        </authorList>
    </citation>
    <scope>NUCLEOTIDE SEQUENCE</scope>
    <source>
        <strain evidence="12">CHK160-1198</strain>
    </source>
</reference>
<keyword evidence="7 10" id="KW-0067">ATP-binding</keyword>
<dbReference type="PANTHER" id="PTHR39321:SF3">
    <property type="entry name" value="PHOSPHOPANTETHEINE ADENYLYLTRANSFERASE"/>
    <property type="match status" value="1"/>
</dbReference>
<feature type="domain" description="Cytidyltransferase-like" evidence="11">
    <location>
        <begin position="12"/>
        <end position="180"/>
    </location>
</feature>
<dbReference type="AlphaFoldDB" id="A0A9D1MQW4"/>
<evidence type="ECO:0000256" key="10">
    <source>
        <dbReference type="HAMAP-Rule" id="MF_00244"/>
    </source>
</evidence>
<dbReference type="NCBIfam" id="TIGR00482">
    <property type="entry name" value="nicotinate (nicotinamide) nucleotide adenylyltransferase"/>
    <property type="match status" value="1"/>
</dbReference>
<evidence type="ECO:0000313" key="13">
    <source>
        <dbReference type="Proteomes" id="UP000824099"/>
    </source>
</evidence>
<comment type="caution">
    <text evidence="12">The sequence shown here is derived from an EMBL/GenBank/DDBJ whole genome shotgun (WGS) entry which is preliminary data.</text>
</comment>
<accession>A0A9D1MQW4</accession>
<name>A0A9D1MQW4_9FIRM</name>
<dbReference type="InterPro" id="IPR004821">
    <property type="entry name" value="Cyt_trans-like"/>
</dbReference>
<protein>
    <recommendedName>
        <fullName evidence="10">Probable nicotinate-nucleotide adenylyltransferase</fullName>
        <ecNumber evidence="10">2.7.7.18</ecNumber>
    </recommendedName>
    <alternativeName>
        <fullName evidence="10">Deamido-NAD(+) diphosphorylase</fullName>
    </alternativeName>
    <alternativeName>
        <fullName evidence="10">Deamido-NAD(+) pyrophosphorylase</fullName>
    </alternativeName>
    <alternativeName>
        <fullName evidence="10">Nicotinate mononucleotide adenylyltransferase</fullName>
        <shortName evidence="10">NaMN adenylyltransferase</shortName>
    </alternativeName>
</protein>
<dbReference type="HAMAP" id="MF_00244">
    <property type="entry name" value="NaMN_adenylyltr"/>
    <property type="match status" value="1"/>
</dbReference>
<dbReference type="SUPFAM" id="SSF52374">
    <property type="entry name" value="Nucleotidylyl transferase"/>
    <property type="match status" value="1"/>
</dbReference>
<proteinExistence type="inferred from homology"/>
<comment type="pathway">
    <text evidence="2 10">Cofactor biosynthesis; NAD(+) biosynthesis; deamido-NAD(+) from nicotinate D-ribonucleotide: step 1/1.</text>
</comment>
<keyword evidence="5 10" id="KW-0548">Nucleotidyltransferase</keyword>
<reference evidence="12" key="1">
    <citation type="submission" date="2020-10" db="EMBL/GenBank/DDBJ databases">
        <authorList>
            <person name="Gilroy R."/>
        </authorList>
    </citation>
    <scope>NUCLEOTIDE SEQUENCE</scope>
    <source>
        <strain evidence="12">CHK160-1198</strain>
    </source>
</reference>
<evidence type="ECO:0000256" key="1">
    <source>
        <dbReference type="ARBA" id="ARBA00002324"/>
    </source>
</evidence>
<dbReference type="CDD" id="cd02165">
    <property type="entry name" value="NMNAT"/>
    <property type="match status" value="1"/>
</dbReference>
<evidence type="ECO:0000313" key="12">
    <source>
        <dbReference type="EMBL" id="HIU64787.1"/>
    </source>
</evidence>
<keyword evidence="4 10" id="KW-0808">Transferase</keyword>
<evidence type="ECO:0000256" key="4">
    <source>
        <dbReference type="ARBA" id="ARBA00022679"/>
    </source>
</evidence>